<evidence type="ECO:0000256" key="1">
    <source>
        <dbReference type="SAM" id="SignalP"/>
    </source>
</evidence>
<proteinExistence type="predicted"/>
<name>A0ABW7IWT2_9VIBR</name>
<keyword evidence="3" id="KW-1185">Reference proteome</keyword>
<gene>
    <name evidence="2" type="ORF">ACGRQ9_11410</name>
</gene>
<dbReference type="RefSeq" id="WP_394607954.1">
    <property type="nucleotide sequence ID" value="NZ_JBIHSJ010000001.1"/>
</dbReference>
<dbReference type="Gene3D" id="3.40.190.10">
    <property type="entry name" value="Periplasmic binding protein-like II"/>
    <property type="match status" value="2"/>
</dbReference>
<organism evidence="2 3">
    <name type="scientific">Vibrio rumoiensis</name>
    <dbReference type="NCBI Taxonomy" id="76258"/>
    <lineage>
        <taxon>Bacteria</taxon>
        <taxon>Pseudomonadati</taxon>
        <taxon>Pseudomonadota</taxon>
        <taxon>Gammaproteobacteria</taxon>
        <taxon>Vibrionales</taxon>
        <taxon>Vibrionaceae</taxon>
        <taxon>Vibrio</taxon>
    </lineage>
</organism>
<comment type="caution">
    <text evidence="2">The sequence shown here is derived from an EMBL/GenBank/DDBJ whole genome shotgun (WGS) entry which is preliminary data.</text>
</comment>
<dbReference type="Proteomes" id="UP001607151">
    <property type="component" value="Unassembled WGS sequence"/>
</dbReference>
<reference evidence="2 3" key="1">
    <citation type="submission" date="2024-10" db="EMBL/GenBank/DDBJ databases">
        <authorList>
            <person name="Yibar A."/>
            <person name="Saticioglu I.B."/>
            <person name="Duman M."/>
            <person name="Ajmi N."/>
            <person name="Gurler F."/>
            <person name="Ay H."/>
            <person name="Onuk E."/>
            <person name="Guler S."/>
            <person name="Romalde J.L."/>
        </authorList>
    </citation>
    <scope>NUCLEOTIDE SEQUENCE [LARGE SCALE GENOMIC DNA]</scope>
    <source>
        <strain evidence="2 3">14-MA-B</strain>
    </source>
</reference>
<feature type="signal peptide" evidence="1">
    <location>
        <begin position="1"/>
        <end position="29"/>
    </location>
</feature>
<dbReference type="InterPro" id="IPR011852">
    <property type="entry name" value="TRAP_TAXI"/>
</dbReference>
<dbReference type="CDD" id="cd13568">
    <property type="entry name" value="PBP2_TAXI_TRAP_like_3"/>
    <property type="match status" value="1"/>
</dbReference>
<dbReference type="Pfam" id="PF16868">
    <property type="entry name" value="NMT1_3"/>
    <property type="match status" value="1"/>
</dbReference>
<feature type="chain" id="PRO_5046283696" evidence="1">
    <location>
        <begin position="30"/>
        <end position="330"/>
    </location>
</feature>
<keyword evidence="1" id="KW-0732">Signal</keyword>
<protein>
    <submittedName>
        <fullName evidence="2">TAXI family TRAP transporter solute-binding subunit</fullName>
    </submittedName>
</protein>
<evidence type="ECO:0000313" key="3">
    <source>
        <dbReference type="Proteomes" id="UP001607151"/>
    </source>
</evidence>
<dbReference type="SUPFAM" id="SSF53850">
    <property type="entry name" value="Periplasmic binding protein-like II"/>
    <property type="match status" value="1"/>
</dbReference>
<dbReference type="EMBL" id="JBIHSN010000002">
    <property type="protein sequence ID" value="MFH0266063.1"/>
    <property type="molecule type" value="Genomic_DNA"/>
</dbReference>
<dbReference type="PANTHER" id="PTHR42941">
    <property type="entry name" value="SLL1037 PROTEIN"/>
    <property type="match status" value="1"/>
</dbReference>
<sequence>MLTPSSYFQHIYTLLLATLLITSTVAVQAEENKTYITIATGAVTGVYYPAGSSICKLINKGRLQHHIRCSVESSAGSVDNINQVRLGKNDFSIAQSDWQYLAYQGSSEFTPSSPYTNMRTLFSLHSEPFNLIVRNDSNIKTVADLAGKRVNIGNKGSGDRATMERIMKQFGWSSKSFSRATEFTGASRAQALCDNQIDAFVSILGNPNASIKEATTACQAKLIPVTGPKIDQLVNDTSYYANTSIPANLYPNNDKDIKTFGTLSVVFTDKRMPDDVAYNITKAVFENFDTFKRLHPAFAALKKENMIKDGISAPLHPGAIRYYKEVGLLP</sequence>
<dbReference type="PANTHER" id="PTHR42941:SF1">
    <property type="entry name" value="SLL1037 PROTEIN"/>
    <property type="match status" value="1"/>
</dbReference>
<dbReference type="NCBIfam" id="TIGR02122">
    <property type="entry name" value="TRAP_TAXI"/>
    <property type="match status" value="1"/>
</dbReference>
<evidence type="ECO:0000313" key="2">
    <source>
        <dbReference type="EMBL" id="MFH0266063.1"/>
    </source>
</evidence>
<accession>A0ABW7IWT2</accession>